<feature type="compositionally biased region" description="Acidic residues" evidence="10">
    <location>
        <begin position="176"/>
        <end position="185"/>
    </location>
</feature>
<feature type="domain" description="Helicase C-terminal" evidence="12">
    <location>
        <begin position="565"/>
        <end position="737"/>
    </location>
</feature>
<evidence type="ECO:0000259" key="11">
    <source>
        <dbReference type="PROSITE" id="PS51192"/>
    </source>
</evidence>
<dbReference type="EC" id="3.6.4.12" evidence="9"/>
<dbReference type="GO" id="GO:0005524">
    <property type="term" value="F:ATP binding"/>
    <property type="evidence" value="ECO:0007669"/>
    <property type="project" value="UniProtKB-UniRule"/>
</dbReference>
<proteinExistence type="inferred from homology"/>
<evidence type="ECO:0000256" key="6">
    <source>
        <dbReference type="ARBA" id="ARBA00022840"/>
    </source>
</evidence>
<dbReference type="PROSITE" id="PS51192">
    <property type="entry name" value="HELICASE_ATP_BIND_1"/>
    <property type="match status" value="1"/>
</dbReference>
<feature type="region of interest" description="Disordered" evidence="10">
    <location>
        <begin position="1000"/>
        <end position="1037"/>
    </location>
</feature>
<keyword evidence="4 13" id="KW-0378">Hydrolase</keyword>
<dbReference type="PROSITE" id="PS51194">
    <property type="entry name" value="HELICASE_CTER"/>
    <property type="match status" value="1"/>
</dbReference>
<evidence type="ECO:0000313" key="14">
    <source>
        <dbReference type="Proteomes" id="UP000076727"/>
    </source>
</evidence>
<keyword evidence="14" id="KW-1185">Reference proteome</keyword>
<name>A0A165UF11_9APHY</name>
<organism evidence="13 14">
    <name type="scientific">Daedalea quercina L-15889</name>
    <dbReference type="NCBI Taxonomy" id="1314783"/>
    <lineage>
        <taxon>Eukaryota</taxon>
        <taxon>Fungi</taxon>
        <taxon>Dikarya</taxon>
        <taxon>Basidiomycota</taxon>
        <taxon>Agaricomycotina</taxon>
        <taxon>Agaricomycetes</taxon>
        <taxon>Polyporales</taxon>
        <taxon>Fomitopsis</taxon>
    </lineage>
</organism>
<feature type="region of interest" description="Disordered" evidence="10">
    <location>
        <begin position="116"/>
        <end position="136"/>
    </location>
</feature>
<comment type="catalytic activity">
    <reaction evidence="8 9">
        <text>ATP + H2O = ADP + phosphate + H(+)</text>
        <dbReference type="Rhea" id="RHEA:13065"/>
        <dbReference type="ChEBI" id="CHEBI:15377"/>
        <dbReference type="ChEBI" id="CHEBI:15378"/>
        <dbReference type="ChEBI" id="CHEBI:30616"/>
        <dbReference type="ChEBI" id="CHEBI:43474"/>
        <dbReference type="ChEBI" id="CHEBI:456216"/>
        <dbReference type="EC" id="3.6.4.12"/>
    </reaction>
</comment>
<dbReference type="Proteomes" id="UP000076727">
    <property type="component" value="Unassembled WGS sequence"/>
</dbReference>
<evidence type="ECO:0000256" key="5">
    <source>
        <dbReference type="ARBA" id="ARBA00022806"/>
    </source>
</evidence>
<evidence type="ECO:0000256" key="10">
    <source>
        <dbReference type="SAM" id="MobiDB-lite"/>
    </source>
</evidence>
<dbReference type="GO" id="GO:0043138">
    <property type="term" value="F:3'-5' DNA helicase activity"/>
    <property type="evidence" value="ECO:0007669"/>
    <property type="project" value="InterPro"/>
</dbReference>
<gene>
    <name evidence="13" type="ORF">DAEQUDRAFT_807127</name>
</gene>
<keyword evidence="3" id="KW-0547">Nucleotide-binding</keyword>
<comment type="subcellular location">
    <subcellularLocation>
        <location evidence="1 9">Nucleus</location>
    </subcellularLocation>
</comment>
<feature type="region of interest" description="Disordered" evidence="10">
    <location>
        <begin position="23"/>
        <end position="55"/>
    </location>
</feature>
<evidence type="ECO:0000256" key="1">
    <source>
        <dbReference type="ARBA" id="ARBA00004123"/>
    </source>
</evidence>
<feature type="compositionally biased region" description="Basic and acidic residues" evidence="10">
    <location>
        <begin position="817"/>
        <end position="827"/>
    </location>
</feature>
<feature type="domain" description="Helicase ATP-binding" evidence="11">
    <location>
        <begin position="230"/>
        <end position="398"/>
    </location>
</feature>
<feature type="region of interest" description="Disordered" evidence="10">
    <location>
        <begin position="760"/>
        <end position="795"/>
    </location>
</feature>
<feature type="compositionally biased region" description="Pro residues" evidence="10">
    <location>
        <begin position="1184"/>
        <end position="1193"/>
    </location>
</feature>
<dbReference type="InterPro" id="IPR014001">
    <property type="entry name" value="Helicase_ATP-bd"/>
</dbReference>
<feature type="compositionally biased region" description="Low complexity" evidence="10">
    <location>
        <begin position="1010"/>
        <end position="1028"/>
    </location>
</feature>
<dbReference type="InterPro" id="IPR006935">
    <property type="entry name" value="Helicase/UvrB_N"/>
</dbReference>
<dbReference type="CDD" id="cd18801">
    <property type="entry name" value="SF2_C_FANCM_Hef"/>
    <property type="match status" value="1"/>
</dbReference>
<dbReference type="STRING" id="1314783.A0A165UF11"/>
<evidence type="ECO:0000256" key="7">
    <source>
        <dbReference type="ARBA" id="ARBA00023242"/>
    </source>
</evidence>
<dbReference type="GO" id="GO:0016887">
    <property type="term" value="F:ATP hydrolysis activity"/>
    <property type="evidence" value="ECO:0007669"/>
    <property type="project" value="RHEA"/>
</dbReference>
<dbReference type="SUPFAM" id="SSF52540">
    <property type="entry name" value="P-loop containing nucleoside triphosphate hydrolases"/>
    <property type="match status" value="1"/>
</dbReference>
<feature type="region of interest" description="Disordered" evidence="10">
    <location>
        <begin position="811"/>
        <end position="831"/>
    </location>
</feature>
<sequence>MSSDDGYFDDELDSAFLDEVDAIEAAHASPSRLTNPTNNSESTRRRPSISPSVIEIEGSDPFDAFDFDVAVLQDIQEGRVRQHPGQPVAGSSKARAQRSISKGTIQTTLLGGIVQDTSHSKPKSLTKAPMRRTNSVQTTVIKKTKRWDHTAFAKSGCKQSAEEKARKKGKAKASFDDVEDGEEPPEFEQFPAPFVPIGYPKPMKLRPDLLAARQFIYPLNHEKRDYQFNIARHCLFENTLVALPTGLGKTFIAGVVMLNFFHWFPEGKVVFLAPTKPLVAQQIDASHKVCGIPGSHAAELTGEVSRIKRLYAYAEKRVLYMTPQTLMSDLKSQTCDPADIVLIVIDEAHKGTGDYAYAQIIRYMMSKNPHFRVLALTATPGSRPEAVQEIVDCLHISHIEIRNEESIDICKYIYKKDVIMHNIQMNEDVVRLRDLLSKIMQPLIKSVQNNGAMHGPPDPVALHPFRCQSSMKELYARKAPGWALAAASKLQPLARAMGYLLEASTNMCYGVLHSLLSGVDAETGKKAASRNSQNSLQKDANFQALIKEVEDQKNRGFALHPKMERLRALLVQHFDDRGRGAGNAEDSRVMVFASYRECVDEVVEMLNKDSPVIRAARFVGQAADKQGRSGLAQRQQLEVIERFKAGEFNVLVSTSIGEEGLDIGEVDVIVCYDAQKTPIRMLQRAGRTGRKRAGVVHVLLAQGREDKNWDKAKEKYQDIQDYIVKADELVFYEDAERLLPDHVKPECVERVMEIEEYVRDEKVPRKGSRADASSSPKGKKRKWDDDPARDIPAGASSGFVNVKDLLVKGAKGKKQRRVEVDPEKYTGEDDDDDLEIEAGIFGSRRAVSTSAVSRAKTRKPRRAKTIASLEDIQRPNKRRRKKADDVTELTESQVARMVADDSDDAAIERGLASPGSAFSPAQSPSSWSPYSPIQRASKRIVSPSVPAERSIIDLTIPSQPTCSISPAISLSSSPDRPLLEVGNNVEDRWLEAVPMSGSSRISSPDLPLKSRSTSMSSRTRWTHRSTNSPCLSSSTLHAVDNQKDGDISWLIDDDDEPNIHVSQSPPIIHRGSSPAMLSDDGLDLFVGDVDSSFGMSKAMSATSINLADGSITRHRELMPPPALPVRLTKPGLSRDAEMMPEPTFAVRGPGKQSKKRTVIDINDSSPLAMPPPSQRRIHRQSDSPSPPSPPLPAPCKTRKRKFKDLTEVQKANPWIDVEATHSGDERSVGSSDAENEDGYEPSFVQDVPETQVSPSYDQSAVYRRSLFTQAPGSGSGPVFANRPAARSWGVFGTGGMSRAVSSSPRYEDEDDGYEFGSFVVDDDEDFSLAAHSSSEP</sequence>
<feature type="compositionally biased region" description="Basic residues" evidence="10">
    <location>
        <begin position="855"/>
        <end position="864"/>
    </location>
</feature>
<evidence type="ECO:0000259" key="12">
    <source>
        <dbReference type="PROSITE" id="PS51194"/>
    </source>
</evidence>
<feature type="compositionally biased region" description="Polar residues" evidence="10">
    <location>
        <begin position="31"/>
        <end position="41"/>
    </location>
</feature>
<feature type="region of interest" description="Disordered" evidence="10">
    <location>
        <begin position="1290"/>
        <end position="1317"/>
    </location>
</feature>
<feature type="compositionally biased region" description="Basic and acidic residues" evidence="10">
    <location>
        <begin position="1218"/>
        <end position="1227"/>
    </location>
</feature>
<keyword evidence="5" id="KW-0347">Helicase</keyword>
<dbReference type="InterPro" id="IPR039686">
    <property type="entry name" value="FANCM/Mph1-like_ID"/>
</dbReference>
<dbReference type="SMART" id="SM00487">
    <property type="entry name" value="DEXDc"/>
    <property type="match status" value="1"/>
</dbReference>
<keyword evidence="6" id="KW-0067">ATP-binding</keyword>
<dbReference type="EMBL" id="KV429032">
    <property type="protein sequence ID" value="KZT74815.1"/>
    <property type="molecule type" value="Genomic_DNA"/>
</dbReference>
<dbReference type="FunFam" id="3.40.50.300:FF:000861">
    <property type="entry name" value="Fanconi anemia, complementation group M"/>
    <property type="match status" value="1"/>
</dbReference>
<reference evidence="13 14" key="1">
    <citation type="journal article" date="2016" name="Mol. Biol. Evol.">
        <title>Comparative Genomics of Early-Diverging Mushroom-Forming Fungi Provides Insights into the Origins of Lignocellulose Decay Capabilities.</title>
        <authorList>
            <person name="Nagy L.G."/>
            <person name="Riley R."/>
            <person name="Tritt A."/>
            <person name="Adam C."/>
            <person name="Daum C."/>
            <person name="Floudas D."/>
            <person name="Sun H."/>
            <person name="Yadav J.S."/>
            <person name="Pangilinan J."/>
            <person name="Larsson K.H."/>
            <person name="Matsuura K."/>
            <person name="Barry K."/>
            <person name="Labutti K."/>
            <person name="Kuo R."/>
            <person name="Ohm R.A."/>
            <person name="Bhattacharya S.S."/>
            <person name="Shirouzu T."/>
            <person name="Yoshinaga Y."/>
            <person name="Martin F.M."/>
            <person name="Grigoriev I.V."/>
            <person name="Hibbett D.S."/>
        </authorList>
    </citation>
    <scope>NUCLEOTIDE SEQUENCE [LARGE SCALE GENOMIC DNA]</scope>
    <source>
        <strain evidence="13 14">L-15889</strain>
    </source>
</reference>
<dbReference type="CDD" id="cd18033">
    <property type="entry name" value="DEXDc_FANCM"/>
    <property type="match status" value="1"/>
</dbReference>
<feature type="region of interest" description="Disordered" evidence="10">
    <location>
        <begin position="79"/>
        <end position="99"/>
    </location>
</feature>
<evidence type="ECO:0000256" key="2">
    <source>
        <dbReference type="ARBA" id="ARBA00009889"/>
    </source>
</evidence>
<dbReference type="GO" id="GO:0000400">
    <property type="term" value="F:four-way junction DNA binding"/>
    <property type="evidence" value="ECO:0007669"/>
    <property type="project" value="TreeGrafter"/>
</dbReference>
<dbReference type="InterPro" id="IPR044749">
    <property type="entry name" value="FANCM_DEXDc"/>
</dbReference>
<evidence type="ECO:0000313" key="13">
    <source>
        <dbReference type="EMBL" id="KZT74815.1"/>
    </source>
</evidence>
<dbReference type="PANTHER" id="PTHR14025:SF20">
    <property type="entry name" value="FANCONI ANEMIA GROUP M PROTEIN"/>
    <property type="match status" value="1"/>
</dbReference>
<evidence type="ECO:0000256" key="8">
    <source>
        <dbReference type="ARBA" id="ARBA00047995"/>
    </source>
</evidence>
<evidence type="ECO:0000256" key="9">
    <source>
        <dbReference type="RuleBase" id="RU367027"/>
    </source>
</evidence>
<dbReference type="SMART" id="SM00490">
    <property type="entry name" value="HELICc"/>
    <property type="match status" value="1"/>
</dbReference>
<accession>A0A165UF11</accession>
<dbReference type="PANTHER" id="PTHR14025">
    <property type="entry name" value="FANCONI ANEMIA GROUP M FANCM FAMILY MEMBER"/>
    <property type="match status" value="1"/>
</dbReference>
<feature type="region of interest" description="Disordered" evidence="10">
    <location>
        <begin position="154"/>
        <end position="185"/>
    </location>
</feature>
<dbReference type="GO" id="GO:0045003">
    <property type="term" value="P:double-strand break repair via synthesis-dependent strand annealing"/>
    <property type="evidence" value="ECO:0007669"/>
    <property type="project" value="TreeGrafter"/>
</dbReference>
<comment type="similarity">
    <text evidence="2 9">Belongs to the DEAD box helicase family. DEAH subfamily. FANCM sub-subfamily.</text>
</comment>
<dbReference type="CDD" id="cd12091">
    <property type="entry name" value="FANCM_ID"/>
    <property type="match status" value="1"/>
</dbReference>
<protein>
    <recommendedName>
        <fullName evidence="9">ATP-dependent DNA helicase</fullName>
        <ecNumber evidence="9">3.6.4.12</ecNumber>
    </recommendedName>
</protein>
<dbReference type="InterPro" id="IPR001650">
    <property type="entry name" value="Helicase_C-like"/>
</dbReference>
<dbReference type="GO" id="GO:0005634">
    <property type="term" value="C:nucleus"/>
    <property type="evidence" value="ECO:0007669"/>
    <property type="project" value="UniProtKB-SubCell"/>
</dbReference>
<dbReference type="OrthoDB" id="164902at2759"/>
<comment type="subunit">
    <text evidence="9">Interacts with the MHF histone-fold complex to form the FANCM-MHF complex.</text>
</comment>
<evidence type="ECO:0000256" key="3">
    <source>
        <dbReference type="ARBA" id="ARBA00022741"/>
    </source>
</evidence>
<feature type="compositionally biased region" description="Polar residues" evidence="10">
    <location>
        <begin position="919"/>
        <end position="931"/>
    </location>
</feature>
<dbReference type="InterPro" id="IPR027417">
    <property type="entry name" value="P-loop_NTPase"/>
</dbReference>
<evidence type="ECO:0000256" key="4">
    <source>
        <dbReference type="ARBA" id="ARBA00022801"/>
    </source>
</evidence>
<dbReference type="GO" id="GO:0009378">
    <property type="term" value="F:four-way junction helicase activity"/>
    <property type="evidence" value="ECO:0007669"/>
    <property type="project" value="TreeGrafter"/>
</dbReference>
<comment type="function">
    <text evidence="9">ATP-dependent DNA helicase involved in DNA damage repair by homologous recombination and in genome maintenance. Capable of unwinding D-loops. Plays a role in limiting crossover recombinants during mitotic DNA double-strand break (DSB) repair. Component of a FANCM-MHF complex which promotes gene conversion at blocked replication forks, probably by reversal of the stalled fork.</text>
</comment>
<dbReference type="Gene3D" id="3.40.50.300">
    <property type="entry name" value="P-loop containing nucleotide triphosphate hydrolases"/>
    <property type="match status" value="2"/>
</dbReference>
<feature type="region of interest" description="Disordered" evidence="10">
    <location>
        <begin position="1115"/>
        <end position="1251"/>
    </location>
</feature>
<dbReference type="GO" id="GO:0036297">
    <property type="term" value="P:interstrand cross-link repair"/>
    <property type="evidence" value="ECO:0007669"/>
    <property type="project" value="UniProtKB-ARBA"/>
</dbReference>
<dbReference type="Pfam" id="PF04851">
    <property type="entry name" value="ResIII"/>
    <property type="match status" value="1"/>
</dbReference>
<feature type="region of interest" description="Disordered" evidence="10">
    <location>
        <begin position="847"/>
        <end position="944"/>
    </location>
</feature>
<keyword evidence="7" id="KW-0539">Nucleus</keyword>
<dbReference type="Pfam" id="PF00271">
    <property type="entry name" value="Helicase_C"/>
    <property type="match status" value="1"/>
</dbReference>